<keyword evidence="2" id="KW-1185">Reference proteome</keyword>
<protein>
    <submittedName>
        <fullName evidence="1">Uncharacterized protein</fullName>
    </submittedName>
</protein>
<name>A0AAN9M660_PHACN</name>
<evidence type="ECO:0000313" key="2">
    <source>
        <dbReference type="Proteomes" id="UP001374584"/>
    </source>
</evidence>
<organism evidence="1 2">
    <name type="scientific">Phaseolus coccineus</name>
    <name type="common">Scarlet runner bean</name>
    <name type="synonym">Phaseolus multiflorus</name>
    <dbReference type="NCBI Taxonomy" id="3886"/>
    <lineage>
        <taxon>Eukaryota</taxon>
        <taxon>Viridiplantae</taxon>
        <taxon>Streptophyta</taxon>
        <taxon>Embryophyta</taxon>
        <taxon>Tracheophyta</taxon>
        <taxon>Spermatophyta</taxon>
        <taxon>Magnoliopsida</taxon>
        <taxon>eudicotyledons</taxon>
        <taxon>Gunneridae</taxon>
        <taxon>Pentapetalae</taxon>
        <taxon>rosids</taxon>
        <taxon>fabids</taxon>
        <taxon>Fabales</taxon>
        <taxon>Fabaceae</taxon>
        <taxon>Papilionoideae</taxon>
        <taxon>50 kb inversion clade</taxon>
        <taxon>NPAAA clade</taxon>
        <taxon>indigoferoid/millettioid clade</taxon>
        <taxon>Phaseoleae</taxon>
        <taxon>Phaseolus</taxon>
    </lineage>
</organism>
<dbReference type="Proteomes" id="UP001374584">
    <property type="component" value="Unassembled WGS sequence"/>
</dbReference>
<proteinExistence type="predicted"/>
<accession>A0AAN9M660</accession>
<reference evidence="1 2" key="1">
    <citation type="submission" date="2024-01" db="EMBL/GenBank/DDBJ databases">
        <title>The genomes of 5 underutilized Papilionoideae crops provide insights into root nodulation and disease resistanc.</title>
        <authorList>
            <person name="Jiang F."/>
        </authorList>
    </citation>
    <scope>NUCLEOTIDE SEQUENCE [LARGE SCALE GENOMIC DNA]</scope>
    <source>
        <strain evidence="1">JINMINGXINNONG_FW02</strain>
        <tissue evidence="1">Leaves</tissue>
    </source>
</reference>
<dbReference type="AlphaFoldDB" id="A0AAN9M660"/>
<dbReference type="EMBL" id="JAYMYR010000008">
    <property type="protein sequence ID" value="KAK7348552.1"/>
    <property type="molecule type" value="Genomic_DNA"/>
</dbReference>
<sequence>MSLTQNCHLLGFLCPRMKFVFSRESHVPDSESSSPRTPMSLNQIWTLVSLTPNQHVQGILRTRFRIPIFRDSCVPNLESSSLGFRGLTCS</sequence>
<comment type="caution">
    <text evidence="1">The sequence shown here is derived from an EMBL/GenBank/DDBJ whole genome shotgun (WGS) entry which is preliminary data.</text>
</comment>
<gene>
    <name evidence="1" type="ORF">VNO80_23110</name>
</gene>
<evidence type="ECO:0000313" key="1">
    <source>
        <dbReference type="EMBL" id="KAK7348552.1"/>
    </source>
</evidence>